<dbReference type="RefSeq" id="XP_049129438.1">
    <property type="nucleotide sequence ID" value="XM_049273481.1"/>
</dbReference>
<organism evidence="1 2">
    <name type="scientific">Colletotrichum spaethianum</name>
    <dbReference type="NCBI Taxonomy" id="700344"/>
    <lineage>
        <taxon>Eukaryota</taxon>
        <taxon>Fungi</taxon>
        <taxon>Dikarya</taxon>
        <taxon>Ascomycota</taxon>
        <taxon>Pezizomycotina</taxon>
        <taxon>Sordariomycetes</taxon>
        <taxon>Hypocreomycetidae</taxon>
        <taxon>Glomerellales</taxon>
        <taxon>Glomerellaceae</taxon>
        <taxon>Colletotrichum</taxon>
        <taxon>Colletotrichum spaethianum species complex</taxon>
    </lineage>
</organism>
<name>A0AA37LID0_9PEZI</name>
<reference evidence="1 2" key="1">
    <citation type="submission" date="2022-03" db="EMBL/GenBank/DDBJ databases">
        <title>Genome data of Colletotrichum spp.</title>
        <authorList>
            <person name="Utami Y.D."/>
            <person name="Hiruma K."/>
        </authorList>
    </citation>
    <scope>NUCLEOTIDE SEQUENCE [LARGE SCALE GENOMIC DNA]</scope>
    <source>
        <strain evidence="1 2">MAFF 239500</strain>
    </source>
</reference>
<dbReference type="Proteomes" id="UP001055115">
    <property type="component" value="Unassembled WGS sequence"/>
</dbReference>
<dbReference type="EMBL" id="BQXU01000018">
    <property type="protein sequence ID" value="GKT47088.1"/>
    <property type="molecule type" value="Genomic_DNA"/>
</dbReference>
<evidence type="ECO:0000313" key="1">
    <source>
        <dbReference type="EMBL" id="GKT47088.1"/>
    </source>
</evidence>
<gene>
    <name evidence="1" type="ORF">ColSpa_07269</name>
</gene>
<evidence type="ECO:0000313" key="2">
    <source>
        <dbReference type="Proteomes" id="UP001055115"/>
    </source>
</evidence>
<keyword evidence="2" id="KW-1185">Reference proteome</keyword>
<comment type="caution">
    <text evidence="1">The sequence shown here is derived from an EMBL/GenBank/DDBJ whole genome shotgun (WGS) entry which is preliminary data.</text>
</comment>
<dbReference type="GeneID" id="73328071"/>
<dbReference type="AlphaFoldDB" id="A0AA37LID0"/>
<protein>
    <submittedName>
        <fullName evidence="1">Uncharacterized protein</fullName>
    </submittedName>
</protein>
<sequence>MMILLGIQGPKTGTAHRDEAVHFRNENNSVSDALPKDVCSHYTMGATDRLMRPRWHQWNPN</sequence>
<accession>A0AA37LID0</accession>
<proteinExistence type="predicted"/>